<dbReference type="FunFam" id="1.10.10.60:FF:000132">
    <property type="entry name" value="AraC family transcriptional regulator"/>
    <property type="match status" value="1"/>
</dbReference>
<dbReference type="PATRIC" id="fig|1129367.4.peg.720"/>
<dbReference type="InterPro" id="IPR009057">
    <property type="entry name" value="Homeodomain-like_sf"/>
</dbReference>
<evidence type="ECO:0000259" key="5">
    <source>
        <dbReference type="PROSITE" id="PS01124"/>
    </source>
</evidence>
<dbReference type="Gene3D" id="1.10.10.60">
    <property type="entry name" value="Homeodomain-like"/>
    <property type="match status" value="1"/>
</dbReference>
<evidence type="ECO:0000313" key="7">
    <source>
        <dbReference type="Proteomes" id="UP000033434"/>
    </source>
</evidence>
<accession>A0A0F6AG41</accession>
<evidence type="ECO:0000256" key="3">
    <source>
        <dbReference type="ARBA" id="ARBA00023125"/>
    </source>
</evidence>
<gene>
    <name evidence="6" type="ORF">N479_05500</name>
</gene>
<dbReference type="CDD" id="cd06124">
    <property type="entry name" value="cupin_NimR-like_N"/>
    <property type="match status" value="1"/>
</dbReference>
<organism evidence="6 7">
    <name type="scientific">Pseudoalteromonas luteoviolacea S4054</name>
    <dbReference type="NCBI Taxonomy" id="1129367"/>
    <lineage>
        <taxon>Bacteria</taxon>
        <taxon>Pseudomonadati</taxon>
        <taxon>Pseudomonadota</taxon>
        <taxon>Gammaproteobacteria</taxon>
        <taxon>Alteromonadales</taxon>
        <taxon>Pseudoalteromonadaceae</taxon>
        <taxon>Pseudoalteromonas</taxon>
    </lineage>
</organism>
<evidence type="ECO:0000313" key="6">
    <source>
        <dbReference type="EMBL" id="KKE85187.1"/>
    </source>
</evidence>
<reference evidence="6 7" key="1">
    <citation type="journal article" date="2015" name="BMC Genomics">
        <title>Genome mining reveals unlocked bioactive potential of marine Gram-negative bacteria.</title>
        <authorList>
            <person name="Machado H."/>
            <person name="Sonnenschein E.C."/>
            <person name="Melchiorsen J."/>
            <person name="Gram L."/>
        </authorList>
    </citation>
    <scope>NUCLEOTIDE SEQUENCE [LARGE SCALE GENOMIC DNA]</scope>
    <source>
        <strain evidence="6 7">S4054</strain>
    </source>
</reference>
<dbReference type="GO" id="GO:0043565">
    <property type="term" value="F:sequence-specific DNA binding"/>
    <property type="evidence" value="ECO:0007669"/>
    <property type="project" value="InterPro"/>
</dbReference>
<dbReference type="SMART" id="SM00342">
    <property type="entry name" value="HTH_ARAC"/>
    <property type="match status" value="1"/>
</dbReference>
<evidence type="ECO:0000256" key="2">
    <source>
        <dbReference type="ARBA" id="ARBA00023015"/>
    </source>
</evidence>
<dbReference type="Gene3D" id="2.60.120.10">
    <property type="entry name" value="Jelly Rolls"/>
    <property type="match status" value="1"/>
</dbReference>
<feature type="domain" description="HTH araC/xylS-type" evidence="5">
    <location>
        <begin position="182"/>
        <end position="279"/>
    </location>
</feature>
<dbReference type="InterPro" id="IPR003313">
    <property type="entry name" value="AraC-bd"/>
</dbReference>
<dbReference type="PANTHER" id="PTHR11019:SF190">
    <property type="entry name" value="ARAC-FAMILY REGULATORY PROTEIN"/>
    <property type="match status" value="1"/>
</dbReference>
<keyword evidence="3" id="KW-0238">DNA-binding</keyword>
<dbReference type="PROSITE" id="PS01124">
    <property type="entry name" value="HTH_ARAC_FAMILY_2"/>
    <property type="match status" value="1"/>
</dbReference>
<dbReference type="InterPro" id="IPR014710">
    <property type="entry name" value="RmlC-like_jellyroll"/>
</dbReference>
<dbReference type="AlphaFoldDB" id="A0A0F6AG41"/>
<dbReference type="Pfam" id="PF02311">
    <property type="entry name" value="AraC_binding"/>
    <property type="match status" value="1"/>
</dbReference>
<dbReference type="SUPFAM" id="SSF51182">
    <property type="entry name" value="RmlC-like cupins"/>
    <property type="match status" value="1"/>
</dbReference>
<proteinExistence type="predicted"/>
<comment type="caution">
    <text evidence="6">The sequence shown here is derived from an EMBL/GenBank/DDBJ whole genome shotgun (WGS) entry which is preliminary data.</text>
</comment>
<dbReference type="GO" id="GO:0003700">
    <property type="term" value="F:DNA-binding transcription factor activity"/>
    <property type="evidence" value="ECO:0007669"/>
    <property type="project" value="InterPro"/>
</dbReference>
<keyword evidence="2" id="KW-0805">Transcription regulation</keyword>
<dbReference type="Proteomes" id="UP000033434">
    <property type="component" value="Unassembled WGS sequence"/>
</dbReference>
<keyword evidence="4" id="KW-0804">Transcription</keyword>
<evidence type="ECO:0000256" key="1">
    <source>
        <dbReference type="ARBA" id="ARBA00022491"/>
    </source>
</evidence>
<dbReference type="PANTHER" id="PTHR11019">
    <property type="entry name" value="HTH-TYPE TRANSCRIPTIONAL REGULATOR NIMR"/>
    <property type="match status" value="1"/>
</dbReference>
<dbReference type="InterPro" id="IPR018060">
    <property type="entry name" value="HTH_AraC"/>
</dbReference>
<dbReference type="SUPFAM" id="SSF46689">
    <property type="entry name" value="Homeodomain-like"/>
    <property type="match status" value="1"/>
</dbReference>
<sequence>MLNYYWPKSKNMTENLSKQTNQPWLKVKSRFKRKQLGRPVFPRATTMPEWEHVEEHTHTWGQLTYISDGVMTIFTPQGSFVIPPQQALWIPPNVAHETYCRYGGHFRSVYIDQKYQCVLGSQAKSLVVDPLLKAMILEICTWSDNYTLDDKTLRFVEVFIDRLEQAPTSDFFIPRAQDARLHPIVSELYANPGSPLTLEQWGQTVGASSRTLNRLFHKSFDMGFSQWKQKLRALRAVEMLNAGQSQQAIAQQLGFESSSAFNTAFKKVLGVPPKQYIKA</sequence>
<keyword evidence="1" id="KW-0678">Repressor</keyword>
<dbReference type="Pfam" id="PF12833">
    <property type="entry name" value="HTH_18"/>
    <property type="match status" value="1"/>
</dbReference>
<dbReference type="EMBL" id="AUXW01000068">
    <property type="protein sequence ID" value="KKE85187.1"/>
    <property type="molecule type" value="Genomic_DNA"/>
</dbReference>
<name>A0A0F6AG41_9GAMM</name>
<evidence type="ECO:0000256" key="4">
    <source>
        <dbReference type="ARBA" id="ARBA00023163"/>
    </source>
</evidence>
<protein>
    <recommendedName>
        <fullName evidence="5">HTH araC/xylS-type domain-containing protein</fullName>
    </recommendedName>
</protein>
<dbReference type="InterPro" id="IPR011051">
    <property type="entry name" value="RmlC_Cupin_sf"/>
</dbReference>